<name>A0A9D4BXC7_DREPO</name>
<proteinExistence type="predicted"/>
<evidence type="ECO:0000313" key="1">
    <source>
        <dbReference type="EMBL" id="KAH3711768.1"/>
    </source>
</evidence>
<dbReference type="Proteomes" id="UP000828390">
    <property type="component" value="Unassembled WGS sequence"/>
</dbReference>
<organism evidence="1 2">
    <name type="scientific">Dreissena polymorpha</name>
    <name type="common">Zebra mussel</name>
    <name type="synonym">Mytilus polymorpha</name>
    <dbReference type="NCBI Taxonomy" id="45954"/>
    <lineage>
        <taxon>Eukaryota</taxon>
        <taxon>Metazoa</taxon>
        <taxon>Spiralia</taxon>
        <taxon>Lophotrochozoa</taxon>
        <taxon>Mollusca</taxon>
        <taxon>Bivalvia</taxon>
        <taxon>Autobranchia</taxon>
        <taxon>Heteroconchia</taxon>
        <taxon>Euheterodonta</taxon>
        <taxon>Imparidentia</taxon>
        <taxon>Neoheterodontei</taxon>
        <taxon>Myida</taxon>
        <taxon>Dreissenoidea</taxon>
        <taxon>Dreissenidae</taxon>
        <taxon>Dreissena</taxon>
    </lineage>
</organism>
<evidence type="ECO:0000313" key="2">
    <source>
        <dbReference type="Proteomes" id="UP000828390"/>
    </source>
</evidence>
<reference evidence="1" key="2">
    <citation type="submission" date="2020-11" db="EMBL/GenBank/DDBJ databases">
        <authorList>
            <person name="McCartney M.A."/>
            <person name="Auch B."/>
            <person name="Kono T."/>
            <person name="Mallez S."/>
            <person name="Becker A."/>
            <person name="Gohl D.M."/>
            <person name="Silverstein K.A.T."/>
            <person name="Koren S."/>
            <person name="Bechman K.B."/>
            <person name="Herman A."/>
            <person name="Abrahante J.E."/>
            <person name="Garbe J."/>
        </authorList>
    </citation>
    <scope>NUCLEOTIDE SEQUENCE</scope>
    <source>
        <strain evidence="1">Duluth1</strain>
        <tissue evidence="1">Whole animal</tissue>
    </source>
</reference>
<dbReference type="EMBL" id="JAIWYP010000014">
    <property type="protein sequence ID" value="KAH3711768.1"/>
    <property type="molecule type" value="Genomic_DNA"/>
</dbReference>
<dbReference type="AlphaFoldDB" id="A0A9D4BXC7"/>
<keyword evidence="2" id="KW-1185">Reference proteome</keyword>
<sequence length="125" mass="14270">MADKQRAAKQLSCDIKNSIYHIFGEHDNCSLDFCKAKHCLIEEKNSEDQQLNIENHNSGCDDFILQQSKYWSEGMSMNEQEIARESFYSKSGTISEIKKVIPLLNRVADTSNRLIGNFTSNLCES</sequence>
<gene>
    <name evidence="1" type="ORF">DPMN_071442</name>
</gene>
<comment type="caution">
    <text evidence="1">The sequence shown here is derived from an EMBL/GenBank/DDBJ whole genome shotgun (WGS) entry which is preliminary data.</text>
</comment>
<accession>A0A9D4BXC7</accession>
<reference evidence="1" key="1">
    <citation type="journal article" date="2019" name="bioRxiv">
        <title>The Genome of the Zebra Mussel, Dreissena polymorpha: A Resource for Invasive Species Research.</title>
        <authorList>
            <person name="McCartney M.A."/>
            <person name="Auch B."/>
            <person name="Kono T."/>
            <person name="Mallez S."/>
            <person name="Zhang Y."/>
            <person name="Obille A."/>
            <person name="Becker A."/>
            <person name="Abrahante J.E."/>
            <person name="Garbe J."/>
            <person name="Badalamenti J.P."/>
            <person name="Herman A."/>
            <person name="Mangelson H."/>
            <person name="Liachko I."/>
            <person name="Sullivan S."/>
            <person name="Sone E.D."/>
            <person name="Koren S."/>
            <person name="Silverstein K.A.T."/>
            <person name="Beckman K.B."/>
            <person name="Gohl D.M."/>
        </authorList>
    </citation>
    <scope>NUCLEOTIDE SEQUENCE</scope>
    <source>
        <strain evidence="1">Duluth1</strain>
        <tissue evidence="1">Whole animal</tissue>
    </source>
</reference>
<protein>
    <submittedName>
        <fullName evidence="1">Uncharacterized protein</fullName>
    </submittedName>
</protein>